<reference evidence="1 2" key="1">
    <citation type="journal article" date="2020" name="Cell">
        <title>Large-Scale Comparative Analyses of Tick Genomes Elucidate Their Genetic Diversity and Vector Capacities.</title>
        <authorList>
            <consortium name="Tick Genome and Microbiome Consortium (TIGMIC)"/>
            <person name="Jia N."/>
            <person name="Wang J."/>
            <person name="Shi W."/>
            <person name="Du L."/>
            <person name="Sun Y."/>
            <person name="Zhan W."/>
            <person name="Jiang J.F."/>
            <person name="Wang Q."/>
            <person name="Zhang B."/>
            <person name="Ji P."/>
            <person name="Bell-Sakyi L."/>
            <person name="Cui X.M."/>
            <person name="Yuan T.T."/>
            <person name="Jiang B.G."/>
            <person name="Yang W.F."/>
            <person name="Lam T.T."/>
            <person name="Chang Q.C."/>
            <person name="Ding S.J."/>
            <person name="Wang X.J."/>
            <person name="Zhu J.G."/>
            <person name="Ruan X.D."/>
            <person name="Zhao L."/>
            <person name="Wei J.T."/>
            <person name="Ye R.Z."/>
            <person name="Que T.C."/>
            <person name="Du C.H."/>
            <person name="Zhou Y.H."/>
            <person name="Cheng J.X."/>
            <person name="Dai P.F."/>
            <person name="Guo W.B."/>
            <person name="Han X.H."/>
            <person name="Huang E.J."/>
            <person name="Li L.F."/>
            <person name="Wei W."/>
            <person name="Gao Y.C."/>
            <person name="Liu J.Z."/>
            <person name="Shao H.Z."/>
            <person name="Wang X."/>
            <person name="Wang C.C."/>
            <person name="Yang T.C."/>
            <person name="Huo Q.B."/>
            <person name="Li W."/>
            <person name="Chen H.Y."/>
            <person name="Chen S.E."/>
            <person name="Zhou L.G."/>
            <person name="Ni X.B."/>
            <person name="Tian J.H."/>
            <person name="Sheng Y."/>
            <person name="Liu T."/>
            <person name="Pan Y.S."/>
            <person name="Xia L.Y."/>
            <person name="Li J."/>
            <person name="Zhao F."/>
            <person name="Cao W.C."/>
        </authorList>
    </citation>
    <scope>NUCLEOTIDE SEQUENCE [LARGE SCALE GENOMIC DNA]</scope>
    <source>
        <strain evidence="1">Iper-2018</strain>
    </source>
</reference>
<dbReference type="Proteomes" id="UP000805193">
    <property type="component" value="Unassembled WGS sequence"/>
</dbReference>
<protein>
    <submittedName>
        <fullName evidence="1">Uncharacterized protein</fullName>
    </submittedName>
</protein>
<sequence>MRGGMAAPERATLPDRRHSEVNLDSAATVDTALYSTTAWFGDDVWTNDPEYNRGRREARAKALLNAHSNNVGTRFVDAAEYERGSRFAVTVVDSDGETNISASEIAVALALTDPACKTVLCDSRQVIRNFAKGRISLRAARIISQRQVHREPEPPTRLLWFPAHVGEVSEEHRNGNETAHARARELTNRTGDGRPWYSNKDRMTSYNEITKAFRLARRTLPPPSDKLDRAQAVALRQLQTRTYPNPAQYHRMFPEIYTTNTCKVCRKDVATLTHMLWDCTKDPHGANSGTLSPRLSAALCSPSLDDQLWAVQQACEAVKRQDFDAPRRAKRTSGNAPKRDVARRWYVTALREQTPETWVSWQKALRETFAGDHVQKWAYIRLQEKRQQPGETPQQYVSGILQLCTRVNAGMPDAEKLRYLLRGLRPEMMERVAISNPRTTQEFLQQLQRLTHVGAMARHAFMTMPTHPLPGLHTKSPVLAPGPDLGSAPGGAGTLSNPTEVFYTPRQDVPDRSTAAVFGAMQETLRALTAAVDRLGQRDRRPFPPRGSRNQGGQVICFRCNRVGHIMRQCPEAPAPQTPVLGQPGNRADEDNEEFFDAEDFSETGETTPTTAVTDPWSNGPGIATLGQWEAALLSSDPVHQDRVIQRAERVAGVHGLLATRRG</sequence>
<keyword evidence="2" id="KW-1185">Reference proteome</keyword>
<dbReference type="EMBL" id="JABSTQ010011063">
    <property type="protein sequence ID" value="KAG0415491.1"/>
    <property type="molecule type" value="Genomic_DNA"/>
</dbReference>
<accession>A0AC60P831</accession>
<evidence type="ECO:0000313" key="2">
    <source>
        <dbReference type="Proteomes" id="UP000805193"/>
    </source>
</evidence>
<evidence type="ECO:0000313" key="1">
    <source>
        <dbReference type="EMBL" id="KAG0415491.1"/>
    </source>
</evidence>
<proteinExistence type="predicted"/>
<comment type="caution">
    <text evidence="1">The sequence shown here is derived from an EMBL/GenBank/DDBJ whole genome shotgun (WGS) entry which is preliminary data.</text>
</comment>
<name>A0AC60P831_IXOPE</name>
<organism evidence="1 2">
    <name type="scientific">Ixodes persulcatus</name>
    <name type="common">Taiga tick</name>
    <dbReference type="NCBI Taxonomy" id="34615"/>
    <lineage>
        <taxon>Eukaryota</taxon>
        <taxon>Metazoa</taxon>
        <taxon>Ecdysozoa</taxon>
        <taxon>Arthropoda</taxon>
        <taxon>Chelicerata</taxon>
        <taxon>Arachnida</taxon>
        <taxon>Acari</taxon>
        <taxon>Parasitiformes</taxon>
        <taxon>Ixodida</taxon>
        <taxon>Ixodoidea</taxon>
        <taxon>Ixodidae</taxon>
        <taxon>Ixodinae</taxon>
        <taxon>Ixodes</taxon>
    </lineage>
</organism>
<gene>
    <name evidence="1" type="ORF">HPB47_007333</name>
</gene>